<dbReference type="HOGENOM" id="CLU_066221_3_0_7"/>
<dbReference type="SMART" id="SM00271">
    <property type="entry name" value="DnaJ"/>
    <property type="match status" value="1"/>
</dbReference>
<dbReference type="Proteomes" id="UP000006431">
    <property type="component" value="Unassembled WGS sequence"/>
</dbReference>
<dbReference type="InterPro" id="IPR007791">
    <property type="entry name" value="DjlA_N"/>
</dbReference>
<dbReference type="PANTHER" id="PTHR24074">
    <property type="entry name" value="CO-CHAPERONE PROTEIN DJLA"/>
    <property type="match status" value="1"/>
</dbReference>
<dbReference type="CDD" id="cd07316">
    <property type="entry name" value="terB_like_DjlA"/>
    <property type="match status" value="1"/>
</dbReference>
<dbReference type="AlphaFoldDB" id="B6BM66"/>
<organism evidence="2 3">
    <name type="scientific">Sulfurimonas gotlandica (strain DSM 19862 / JCM 16533 / GD1)</name>
    <dbReference type="NCBI Taxonomy" id="929558"/>
    <lineage>
        <taxon>Bacteria</taxon>
        <taxon>Pseudomonadati</taxon>
        <taxon>Campylobacterota</taxon>
        <taxon>Epsilonproteobacteria</taxon>
        <taxon>Campylobacterales</taxon>
        <taxon>Sulfurimonadaceae</taxon>
        <taxon>Sulfurimonas</taxon>
    </lineage>
</organism>
<dbReference type="InterPro" id="IPR029024">
    <property type="entry name" value="TerB-like"/>
</dbReference>
<evidence type="ECO:0000313" key="2">
    <source>
        <dbReference type="EMBL" id="EHP29356.1"/>
    </source>
</evidence>
<dbReference type="InterPro" id="IPR050817">
    <property type="entry name" value="DjlA_DnaK_co-chaperone"/>
</dbReference>
<dbReference type="Pfam" id="PF05099">
    <property type="entry name" value="TerB"/>
    <property type="match status" value="1"/>
</dbReference>
<dbReference type="eggNOG" id="COG1076">
    <property type="taxonomic scope" value="Bacteria"/>
</dbReference>
<dbReference type="RefSeq" id="WP_008338749.1">
    <property type="nucleotide sequence ID" value="NZ_AFRZ01000001.1"/>
</dbReference>
<dbReference type="PATRIC" id="fig|929558.5.peg.828"/>
<dbReference type="OrthoDB" id="9779889at2"/>
<comment type="caution">
    <text evidence="2">The sequence shown here is derived from an EMBL/GenBank/DDBJ whole genome shotgun (WGS) entry which is preliminary data.</text>
</comment>
<dbReference type="SUPFAM" id="SSF46565">
    <property type="entry name" value="Chaperone J-domain"/>
    <property type="match status" value="1"/>
</dbReference>
<dbReference type="EMBL" id="AFRZ01000001">
    <property type="protein sequence ID" value="EHP29356.1"/>
    <property type="molecule type" value="Genomic_DNA"/>
</dbReference>
<dbReference type="CDD" id="cd06257">
    <property type="entry name" value="DnaJ"/>
    <property type="match status" value="1"/>
</dbReference>
<proteinExistence type="predicted"/>
<dbReference type="STRING" id="929558.SMGD1_0829"/>
<dbReference type="Gene3D" id="1.10.287.110">
    <property type="entry name" value="DnaJ domain"/>
    <property type="match status" value="1"/>
</dbReference>
<name>B6BM66_SULGG</name>
<dbReference type="InterPro" id="IPR001623">
    <property type="entry name" value="DnaJ_domain"/>
</dbReference>
<sequence>MGNLLLLLIVGGFFYWIFQSYSRYTSYSKEAFKNFSVSKESLEKSDLGLFVALVAKVAKADGRVDVLEAELIGIMFDDISNVFPEPAKTKDILKDIFNQEKDRTDNIQDIAFKLGSAIKRDRAKQQQFMGFLIQLAFIDGEVSKSEDMVLQTIALAFEFDPNAYHAIFEQFEKMMKNIHPKANIADAYKLLGVNSSDDINTIKKAYRKLIREYHPDIIKSQGKGEAYMQEATAKTQEINQAYEMIKKAKQ</sequence>
<keyword evidence="3" id="KW-1185">Reference proteome</keyword>
<accession>B6BM66</accession>
<reference evidence="2 3" key="1">
    <citation type="journal article" date="2012" name="Proc. Natl. Acad. Sci. U.S.A.">
        <title>Genome and physiology of a model Epsilonproteobacterium responsible for sulfide detoxification in marine oxygen depletion zones.</title>
        <authorList>
            <person name="Grote J."/>
            <person name="Schott T."/>
            <person name="Bruckner C.G."/>
            <person name="Glockner F.O."/>
            <person name="Jost G."/>
            <person name="Teeling H."/>
            <person name="Labrenz M."/>
            <person name="Jurgens K."/>
        </authorList>
    </citation>
    <scope>NUCLEOTIDE SEQUENCE [LARGE SCALE GENOMIC DNA]</scope>
    <source>
        <strain evidence="2 3">GD1</strain>
    </source>
</reference>
<evidence type="ECO:0000313" key="3">
    <source>
        <dbReference type="Proteomes" id="UP000006431"/>
    </source>
</evidence>
<feature type="domain" description="J" evidence="1">
    <location>
        <begin position="186"/>
        <end position="250"/>
    </location>
</feature>
<dbReference type="PRINTS" id="PR00625">
    <property type="entry name" value="JDOMAIN"/>
</dbReference>
<dbReference type="InterPro" id="IPR036869">
    <property type="entry name" value="J_dom_sf"/>
</dbReference>
<dbReference type="PROSITE" id="PS50076">
    <property type="entry name" value="DNAJ_2"/>
    <property type="match status" value="1"/>
</dbReference>
<dbReference type="Pfam" id="PF00226">
    <property type="entry name" value="DnaJ"/>
    <property type="match status" value="1"/>
</dbReference>
<evidence type="ECO:0000259" key="1">
    <source>
        <dbReference type="PROSITE" id="PS50076"/>
    </source>
</evidence>
<dbReference type="Gene3D" id="1.10.3680.10">
    <property type="entry name" value="TerB-like"/>
    <property type="match status" value="1"/>
</dbReference>
<accession>H1FX46</accession>
<gene>
    <name evidence="2" type="ORF">SMGD1_0829</name>
</gene>
<protein>
    <submittedName>
        <fullName evidence="2">Protein containing DnaJ N-terminal domain at its C-terminus</fullName>
    </submittedName>
</protein>